<feature type="region of interest" description="Disordered" evidence="6">
    <location>
        <begin position="149"/>
        <end position="237"/>
    </location>
</feature>
<evidence type="ECO:0000256" key="6">
    <source>
        <dbReference type="SAM" id="MobiDB-lite"/>
    </source>
</evidence>
<evidence type="ECO:0000259" key="7">
    <source>
        <dbReference type="PROSITE" id="PS50076"/>
    </source>
</evidence>
<keyword evidence="3" id="KW-0564">Palmitate</keyword>
<dbReference type="Proteomes" id="UP000807504">
    <property type="component" value="Unassembled WGS sequence"/>
</dbReference>
<dbReference type="InterPro" id="IPR051434">
    <property type="entry name" value="DnaJ_C_subfamily_member5"/>
</dbReference>
<proteinExistence type="predicted"/>
<feature type="domain" description="J" evidence="7">
    <location>
        <begin position="15"/>
        <end position="80"/>
    </location>
</feature>
<name>A0A8T0EPU3_ARGBR</name>
<evidence type="ECO:0000256" key="5">
    <source>
        <dbReference type="ARBA" id="ARBA00023288"/>
    </source>
</evidence>
<dbReference type="AlphaFoldDB" id="A0A8T0EPU3"/>
<comment type="subcellular location">
    <subcellularLocation>
        <location evidence="1">Membrane</location>
        <topology evidence="1">Lipid-anchor</topology>
    </subcellularLocation>
</comment>
<evidence type="ECO:0000256" key="1">
    <source>
        <dbReference type="ARBA" id="ARBA00004635"/>
    </source>
</evidence>
<feature type="compositionally biased region" description="Acidic residues" evidence="6">
    <location>
        <begin position="149"/>
        <end position="163"/>
    </location>
</feature>
<evidence type="ECO:0000256" key="2">
    <source>
        <dbReference type="ARBA" id="ARBA00023136"/>
    </source>
</evidence>
<keyword evidence="5" id="KW-0449">Lipoprotein</keyword>
<evidence type="ECO:0000313" key="9">
    <source>
        <dbReference type="Proteomes" id="UP000807504"/>
    </source>
</evidence>
<dbReference type="PANTHER" id="PTHR44027">
    <property type="entry name" value="DNAJ HOMOLOG SUBFAMILY C MEMBER 5 HOMOLOG"/>
    <property type="match status" value="1"/>
</dbReference>
<evidence type="ECO:0000256" key="3">
    <source>
        <dbReference type="ARBA" id="ARBA00023139"/>
    </source>
</evidence>
<evidence type="ECO:0000313" key="8">
    <source>
        <dbReference type="EMBL" id="KAF8777498.1"/>
    </source>
</evidence>
<feature type="compositionally biased region" description="Polar residues" evidence="6">
    <location>
        <begin position="173"/>
        <end position="189"/>
    </location>
</feature>
<accession>A0A8T0EPU3</accession>
<dbReference type="GO" id="GO:0005737">
    <property type="term" value="C:cytoplasm"/>
    <property type="evidence" value="ECO:0007669"/>
    <property type="project" value="UniProtKB-ARBA"/>
</dbReference>
<reference evidence="8" key="2">
    <citation type="submission" date="2020-06" db="EMBL/GenBank/DDBJ databases">
        <authorList>
            <person name="Sheffer M."/>
        </authorList>
    </citation>
    <scope>NUCLEOTIDE SEQUENCE</scope>
</reference>
<keyword evidence="4" id="KW-0143">Chaperone</keyword>
<protein>
    <submittedName>
        <fullName evidence="8">DnaJ subfamily C member 5 like protein</fullName>
    </submittedName>
</protein>
<feature type="compositionally biased region" description="Low complexity" evidence="6">
    <location>
        <begin position="195"/>
        <end position="209"/>
    </location>
</feature>
<dbReference type="InterPro" id="IPR018253">
    <property type="entry name" value="DnaJ_domain_CS"/>
</dbReference>
<keyword evidence="2" id="KW-0472">Membrane</keyword>
<dbReference type="Gene3D" id="1.10.287.110">
    <property type="entry name" value="DnaJ domain"/>
    <property type="match status" value="1"/>
</dbReference>
<dbReference type="PROSITE" id="PS00636">
    <property type="entry name" value="DNAJ_1"/>
    <property type="match status" value="1"/>
</dbReference>
<dbReference type="SMART" id="SM00271">
    <property type="entry name" value="DnaJ"/>
    <property type="match status" value="1"/>
</dbReference>
<keyword evidence="9" id="KW-1185">Reference proteome</keyword>
<dbReference type="Pfam" id="PF00226">
    <property type="entry name" value="DnaJ"/>
    <property type="match status" value="1"/>
</dbReference>
<gene>
    <name evidence="8" type="ORF">HNY73_014354</name>
</gene>
<dbReference type="PROSITE" id="PS50076">
    <property type="entry name" value="DNAJ_2"/>
    <property type="match status" value="1"/>
</dbReference>
<dbReference type="EMBL" id="JABXBU010002072">
    <property type="protein sequence ID" value="KAF8777498.1"/>
    <property type="molecule type" value="Genomic_DNA"/>
</dbReference>
<feature type="compositionally biased region" description="Polar residues" evidence="6">
    <location>
        <begin position="210"/>
        <end position="228"/>
    </location>
</feature>
<sequence length="237" mass="26357">MAGHPSRKLSTTGDSLYQILELPKTSTKDEIKKKYRQLALKYHPDKNLENPQVAEKFKDINRAHSILIDETKRNIYDKYGSLGLYAAEHFGESNVNAYFVLSSGWFKAFCALCGIITGCYFCCCFCCCCCFNFCCGKCKPEVADEDEFEQQEDGDASNNEEDHDDSKSKLNEGASSSNNPITTQPSSSDKPAAIPLPYTDTPYTDSPTSEKTSLSKSSQKTYATNQNTDEAKEKKTG</sequence>
<dbReference type="FunFam" id="1.10.287.110:FF:000017">
    <property type="entry name" value="dnaJ homolog subfamily C member 5"/>
    <property type="match status" value="1"/>
</dbReference>
<dbReference type="CDD" id="cd06257">
    <property type="entry name" value="DnaJ"/>
    <property type="match status" value="1"/>
</dbReference>
<evidence type="ECO:0000256" key="4">
    <source>
        <dbReference type="ARBA" id="ARBA00023186"/>
    </source>
</evidence>
<reference evidence="8" key="1">
    <citation type="journal article" date="2020" name="bioRxiv">
        <title>Chromosome-level reference genome of the European wasp spider Argiope bruennichi: a resource for studies on range expansion and evolutionary adaptation.</title>
        <authorList>
            <person name="Sheffer M.M."/>
            <person name="Hoppe A."/>
            <person name="Krehenwinkel H."/>
            <person name="Uhl G."/>
            <person name="Kuss A.W."/>
            <person name="Jensen L."/>
            <person name="Jensen C."/>
            <person name="Gillespie R.G."/>
            <person name="Hoff K.J."/>
            <person name="Prost S."/>
        </authorList>
    </citation>
    <scope>NUCLEOTIDE SEQUENCE</scope>
</reference>
<dbReference type="InterPro" id="IPR036869">
    <property type="entry name" value="J_dom_sf"/>
</dbReference>
<organism evidence="8 9">
    <name type="scientific">Argiope bruennichi</name>
    <name type="common">Wasp spider</name>
    <name type="synonym">Aranea bruennichi</name>
    <dbReference type="NCBI Taxonomy" id="94029"/>
    <lineage>
        <taxon>Eukaryota</taxon>
        <taxon>Metazoa</taxon>
        <taxon>Ecdysozoa</taxon>
        <taxon>Arthropoda</taxon>
        <taxon>Chelicerata</taxon>
        <taxon>Arachnida</taxon>
        <taxon>Araneae</taxon>
        <taxon>Araneomorphae</taxon>
        <taxon>Entelegynae</taxon>
        <taxon>Araneoidea</taxon>
        <taxon>Araneidae</taxon>
        <taxon>Argiope</taxon>
    </lineage>
</organism>
<comment type="caution">
    <text evidence="8">The sequence shown here is derived from an EMBL/GenBank/DDBJ whole genome shotgun (WGS) entry which is preliminary data.</text>
</comment>
<dbReference type="InterPro" id="IPR001623">
    <property type="entry name" value="DnaJ_domain"/>
</dbReference>
<dbReference type="PRINTS" id="PR00625">
    <property type="entry name" value="JDOMAIN"/>
</dbReference>
<dbReference type="GO" id="GO:0016020">
    <property type="term" value="C:membrane"/>
    <property type="evidence" value="ECO:0007669"/>
    <property type="project" value="UniProtKB-SubCell"/>
</dbReference>
<dbReference type="SUPFAM" id="SSF46565">
    <property type="entry name" value="Chaperone J-domain"/>
    <property type="match status" value="1"/>
</dbReference>
<dbReference type="PANTHER" id="PTHR44027:SF2">
    <property type="entry name" value="DNAJ HOMOLOG SUBFAMILY C MEMBER 5G"/>
    <property type="match status" value="1"/>
</dbReference>